<protein>
    <submittedName>
        <fullName evidence="1">Uncharacterized protein</fullName>
    </submittedName>
</protein>
<dbReference type="EMBL" id="GBXM01053461">
    <property type="protein sequence ID" value="JAH55116.1"/>
    <property type="molecule type" value="Transcribed_RNA"/>
</dbReference>
<sequence>MMCCGSDHLSPQANKNFDSPFLKFLYRFNGNTNKTESKGL</sequence>
<name>A0A0E9TND7_ANGAN</name>
<evidence type="ECO:0000313" key="1">
    <source>
        <dbReference type="EMBL" id="JAH55116.1"/>
    </source>
</evidence>
<proteinExistence type="predicted"/>
<reference evidence="1" key="1">
    <citation type="submission" date="2014-11" db="EMBL/GenBank/DDBJ databases">
        <authorList>
            <person name="Amaro Gonzalez C."/>
        </authorList>
    </citation>
    <scope>NUCLEOTIDE SEQUENCE</scope>
</reference>
<dbReference type="AlphaFoldDB" id="A0A0E9TND7"/>
<accession>A0A0E9TND7</accession>
<organism evidence="1">
    <name type="scientific">Anguilla anguilla</name>
    <name type="common">European freshwater eel</name>
    <name type="synonym">Muraena anguilla</name>
    <dbReference type="NCBI Taxonomy" id="7936"/>
    <lineage>
        <taxon>Eukaryota</taxon>
        <taxon>Metazoa</taxon>
        <taxon>Chordata</taxon>
        <taxon>Craniata</taxon>
        <taxon>Vertebrata</taxon>
        <taxon>Euteleostomi</taxon>
        <taxon>Actinopterygii</taxon>
        <taxon>Neopterygii</taxon>
        <taxon>Teleostei</taxon>
        <taxon>Anguilliformes</taxon>
        <taxon>Anguillidae</taxon>
        <taxon>Anguilla</taxon>
    </lineage>
</organism>
<reference evidence="1" key="2">
    <citation type="journal article" date="2015" name="Fish Shellfish Immunol.">
        <title>Early steps in the European eel (Anguilla anguilla)-Vibrio vulnificus interaction in the gills: Role of the RtxA13 toxin.</title>
        <authorList>
            <person name="Callol A."/>
            <person name="Pajuelo D."/>
            <person name="Ebbesson L."/>
            <person name="Teles M."/>
            <person name="MacKenzie S."/>
            <person name="Amaro C."/>
        </authorList>
    </citation>
    <scope>NUCLEOTIDE SEQUENCE</scope>
</reference>